<accession>A0A7W8G8Y9</accession>
<organism evidence="2 3">
    <name type="scientific">Treponema ruminis</name>
    <dbReference type="NCBI Taxonomy" id="744515"/>
    <lineage>
        <taxon>Bacteria</taxon>
        <taxon>Pseudomonadati</taxon>
        <taxon>Spirochaetota</taxon>
        <taxon>Spirochaetia</taxon>
        <taxon>Spirochaetales</taxon>
        <taxon>Treponemataceae</taxon>
        <taxon>Treponema</taxon>
    </lineage>
</organism>
<evidence type="ECO:0000313" key="2">
    <source>
        <dbReference type="EMBL" id="MBB5225972.1"/>
    </source>
</evidence>
<evidence type="ECO:0000313" key="3">
    <source>
        <dbReference type="Proteomes" id="UP000518887"/>
    </source>
</evidence>
<dbReference type="AlphaFoldDB" id="A0A7W8G8Y9"/>
<keyword evidence="2" id="KW-0560">Oxidoreductase</keyword>
<evidence type="ECO:0000259" key="1">
    <source>
        <dbReference type="Pfam" id="PF00148"/>
    </source>
</evidence>
<dbReference type="EMBL" id="JACHFQ010000004">
    <property type="protein sequence ID" value="MBB5225972.1"/>
    <property type="molecule type" value="Genomic_DNA"/>
</dbReference>
<dbReference type="Gene3D" id="3.40.50.1980">
    <property type="entry name" value="Nitrogenase molybdenum iron protein domain"/>
    <property type="match status" value="3"/>
</dbReference>
<dbReference type="PANTHER" id="PTHR42956">
    <property type="entry name" value="NITROGENASE IRON-MOLYBDENUM COFACTOR BIOSYNTHESIS PROTEIN NIFE"/>
    <property type="match status" value="1"/>
</dbReference>
<dbReference type="SUPFAM" id="SSF53807">
    <property type="entry name" value="Helical backbone' metal receptor"/>
    <property type="match status" value="1"/>
</dbReference>
<comment type="caution">
    <text evidence="2">The sequence shown here is derived from an EMBL/GenBank/DDBJ whole genome shotgun (WGS) entry which is preliminary data.</text>
</comment>
<dbReference type="InterPro" id="IPR049939">
    <property type="entry name" value="NifE-like"/>
</dbReference>
<reference evidence="2 3" key="1">
    <citation type="submission" date="2020-08" db="EMBL/GenBank/DDBJ databases">
        <title>Genomic Encyclopedia of Type Strains, Phase IV (KMG-IV): sequencing the most valuable type-strain genomes for metagenomic binning, comparative biology and taxonomic classification.</title>
        <authorList>
            <person name="Goeker M."/>
        </authorList>
    </citation>
    <scope>NUCLEOTIDE SEQUENCE [LARGE SCALE GENOMIC DNA]</scope>
    <source>
        <strain evidence="2 3">DSM 103462</strain>
    </source>
</reference>
<protein>
    <submittedName>
        <fullName evidence="2">Nitrogenase molybdenum-iron protein alpha chain</fullName>
        <ecNumber evidence="2">1.18.6.1</ecNumber>
    </submittedName>
</protein>
<name>A0A7W8G8Y9_9SPIR</name>
<dbReference type="RefSeq" id="WP_184658804.1">
    <property type="nucleotide sequence ID" value="NZ_CP031518.1"/>
</dbReference>
<dbReference type="PANTHER" id="PTHR42956:SF1">
    <property type="entry name" value="NITROGENASE IRON-MOLYBDENUM COFACTOR BIOSYNTHESIS PROTEIN NIFE"/>
    <property type="match status" value="1"/>
</dbReference>
<dbReference type="Proteomes" id="UP000518887">
    <property type="component" value="Unassembled WGS sequence"/>
</dbReference>
<feature type="domain" description="Nitrogenase/oxidoreductase component 1" evidence="1">
    <location>
        <begin position="55"/>
        <end position="453"/>
    </location>
</feature>
<gene>
    <name evidence="2" type="ORF">HNP76_001340</name>
</gene>
<keyword evidence="3" id="KW-1185">Reference proteome</keyword>
<dbReference type="GO" id="GO:0016163">
    <property type="term" value="F:nitrogenase activity"/>
    <property type="evidence" value="ECO:0007669"/>
    <property type="project" value="UniProtKB-EC"/>
</dbReference>
<proteinExistence type="predicted"/>
<dbReference type="Pfam" id="PF00148">
    <property type="entry name" value="Oxidored_nitro"/>
    <property type="match status" value="1"/>
</dbReference>
<sequence length="490" mass="55064">MPYNFKNANLAVRENRLGSITGFVGDLETLVYRSECGSLKNRERCFSQSSSCLSGCALNALAAIRNVAVVYHAPAGCTAMASNDNVKFGQIAARINKTTNSVFVCTDLNEKDTVFGAMNDLRKIVEHTYNTYKPDAIFISTSCVSGVIGEDVDGLADEINEELPIPVIPVHCEGFKSRIWASGFDISDHAVLQGIVKPPKEKRRIINIKNFYESARPQITKIFNEVFDADPQFLYCNSTIEELSHLSEALATVCICGTLGTYLGNALEETYGVPYVRTINHSGVTGFETWLRGIGDAIGRREQVEAYIRKQREIFIPQIEEAIKPLRGLRAVIGMGPGFTYEIARVLQEFGMTIDYALAWHYDYKYDNGEVPPALEHLLKNSPKDMKVAVADQQNYEVLNILNRYKPDVYFSRHPGTTVWAIKQGYAAVFVADEYTVFGYEGTLSFAKLIRDTVTNRSFEKNLAARIKLPYTKWWYEQSNEKFINAESKR</sequence>
<dbReference type="InterPro" id="IPR000510">
    <property type="entry name" value="Nase/OxRdtase_comp1"/>
</dbReference>
<dbReference type="EC" id="1.18.6.1" evidence="2"/>